<protein>
    <recommendedName>
        <fullName evidence="1">Cyclophilin TM1367-like domain-containing protein</fullName>
    </recommendedName>
</protein>
<dbReference type="EMBL" id="LFWU01000021">
    <property type="protein sequence ID" value="KON33789.1"/>
    <property type="molecule type" value="Genomic_DNA"/>
</dbReference>
<evidence type="ECO:0000313" key="3">
    <source>
        <dbReference type="Proteomes" id="UP000037237"/>
    </source>
</evidence>
<feature type="domain" description="Cyclophilin TM1367-like" evidence="1">
    <location>
        <begin position="8"/>
        <end position="120"/>
    </location>
</feature>
<dbReference type="InterPro" id="IPR025658">
    <property type="entry name" value="Cyclophilin_TM1367"/>
</dbReference>
<name>A0A0M0BZ97_9ARCH</name>
<dbReference type="Pfam" id="PF04126">
    <property type="entry name" value="Cyclophil_like"/>
    <property type="match status" value="1"/>
</dbReference>
<organism evidence="2 3">
    <name type="scientific">miscellaneous Crenarchaeota group-1 archaeon SG8-32-1</name>
    <dbReference type="NCBI Taxonomy" id="1685124"/>
    <lineage>
        <taxon>Archaea</taxon>
        <taxon>Candidatus Bathyarchaeota</taxon>
        <taxon>MCG-1</taxon>
    </lineage>
</organism>
<reference evidence="2 3" key="1">
    <citation type="submission" date="2015-06" db="EMBL/GenBank/DDBJ databases">
        <title>New insights into the roles of widespread benthic archaea in carbon and nitrogen cycling.</title>
        <authorList>
            <person name="Lazar C.S."/>
            <person name="Baker B.J."/>
            <person name="Seitz K.W."/>
            <person name="Hyde A.S."/>
            <person name="Dick G.J."/>
            <person name="Hinrichs K.-U."/>
            <person name="Teske A.P."/>
        </authorList>
    </citation>
    <scope>NUCLEOTIDE SEQUENCE [LARGE SCALE GENOMIC DNA]</scope>
    <source>
        <strain evidence="2">SG8-32-1</strain>
    </source>
</reference>
<sequence length="122" mass="13668">MSVSRIPIRLVIDGVGSAKGELIRIRSPRTVDAILRGLPIEGRSALWQEEVYFELPIKMGNEKSSPTVEKGDIAYWPMGSAFCIFWGETQPYSPVNMIGKVTENLELFKQVKSGTKIIIEKK</sequence>
<dbReference type="InterPro" id="IPR029000">
    <property type="entry name" value="Cyclophilin-like_dom_sf"/>
</dbReference>
<accession>A0A0M0BZ97</accession>
<proteinExistence type="predicted"/>
<evidence type="ECO:0000313" key="2">
    <source>
        <dbReference type="EMBL" id="KON33789.1"/>
    </source>
</evidence>
<dbReference type="Proteomes" id="UP000037237">
    <property type="component" value="Unassembled WGS sequence"/>
</dbReference>
<comment type="caution">
    <text evidence="2">The sequence shown here is derived from an EMBL/GenBank/DDBJ whole genome shotgun (WGS) entry which is preliminary data.</text>
</comment>
<dbReference type="SUPFAM" id="SSF50891">
    <property type="entry name" value="Cyclophilin-like"/>
    <property type="match status" value="1"/>
</dbReference>
<dbReference type="Gene3D" id="2.40.100.20">
    <property type="match status" value="1"/>
</dbReference>
<evidence type="ECO:0000259" key="1">
    <source>
        <dbReference type="Pfam" id="PF04126"/>
    </source>
</evidence>
<dbReference type="AlphaFoldDB" id="A0A0M0BZ97"/>
<gene>
    <name evidence="2" type="ORF">AC477_01165</name>
</gene>